<feature type="transmembrane region" description="Helical" evidence="8">
    <location>
        <begin position="377"/>
        <end position="399"/>
    </location>
</feature>
<keyword evidence="4 8" id="KW-0812">Transmembrane</keyword>
<evidence type="ECO:0000256" key="3">
    <source>
        <dbReference type="ARBA" id="ARBA00022448"/>
    </source>
</evidence>
<evidence type="ECO:0000256" key="5">
    <source>
        <dbReference type="ARBA" id="ARBA00022989"/>
    </source>
</evidence>
<dbReference type="SUPFAM" id="SSF111352">
    <property type="entry name" value="Ammonium transporter"/>
    <property type="match status" value="1"/>
</dbReference>
<feature type="transmembrane region" description="Helical" evidence="8">
    <location>
        <begin position="118"/>
        <end position="137"/>
    </location>
</feature>
<feature type="transmembrane region" description="Helical" evidence="8">
    <location>
        <begin position="222"/>
        <end position="245"/>
    </location>
</feature>
<keyword evidence="6 8" id="KW-0472">Membrane</keyword>
<evidence type="ECO:0000313" key="11">
    <source>
        <dbReference type="Proteomes" id="UP000494165"/>
    </source>
</evidence>
<evidence type="ECO:0000256" key="8">
    <source>
        <dbReference type="SAM" id="Phobius"/>
    </source>
</evidence>
<evidence type="ECO:0000256" key="1">
    <source>
        <dbReference type="ARBA" id="ARBA00004141"/>
    </source>
</evidence>
<protein>
    <recommendedName>
        <fullName evidence="9">Ammonium transporter AmtB-like domain-containing protein</fullName>
    </recommendedName>
</protein>
<feature type="transmembrane region" description="Helical" evidence="8">
    <location>
        <begin position="287"/>
        <end position="306"/>
    </location>
</feature>
<proteinExistence type="inferred from homology"/>
<evidence type="ECO:0000313" key="10">
    <source>
        <dbReference type="EMBL" id="CAB3376280.1"/>
    </source>
</evidence>
<accession>A0A8S1CY18</accession>
<feature type="transmembrane region" description="Helical" evidence="8">
    <location>
        <begin position="35"/>
        <end position="54"/>
    </location>
</feature>
<evidence type="ECO:0000256" key="4">
    <source>
        <dbReference type="ARBA" id="ARBA00022692"/>
    </source>
</evidence>
<keyword evidence="7" id="KW-0924">Ammonia transport</keyword>
<feature type="transmembrane region" description="Helical" evidence="8">
    <location>
        <begin position="75"/>
        <end position="98"/>
    </location>
</feature>
<comment type="caution">
    <text evidence="10">The sequence shown here is derived from an EMBL/GenBank/DDBJ whole genome shotgun (WGS) entry which is preliminary data.</text>
</comment>
<dbReference type="OrthoDB" id="534912at2759"/>
<keyword evidence="3" id="KW-0813">Transport</keyword>
<dbReference type="EMBL" id="CADEPI010000126">
    <property type="protein sequence ID" value="CAB3376280.1"/>
    <property type="molecule type" value="Genomic_DNA"/>
</dbReference>
<dbReference type="InterPro" id="IPR018047">
    <property type="entry name" value="Ammonium_transpt_CS"/>
</dbReference>
<evidence type="ECO:0000256" key="6">
    <source>
        <dbReference type="ARBA" id="ARBA00023136"/>
    </source>
</evidence>
<reference evidence="10 11" key="1">
    <citation type="submission" date="2020-04" db="EMBL/GenBank/DDBJ databases">
        <authorList>
            <person name="Alioto T."/>
            <person name="Alioto T."/>
            <person name="Gomez Garrido J."/>
        </authorList>
    </citation>
    <scope>NUCLEOTIDE SEQUENCE [LARGE SCALE GENOMIC DNA]</scope>
</reference>
<evidence type="ECO:0000256" key="2">
    <source>
        <dbReference type="ARBA" id="ARBA00005887"/>
    </source>
</evidence>
<comment type="subcellular location">
    <subcellularLocation>
        <location evidence="1">Membrane</location>
        <topology evidence="1">Multi-pass membrane protein</topology>
    </subcellularLocation>
</comment>
<feature type="transmembrane region" description="Helical" evidence="8">
    <location>
        <begin position="142"/>
        <end position="160"/>
    </location>
</feature>
<feature type="domain" description="Ammonium transporter AmtB-like" evidence="9">
    <location>
        <begin position="37"/>
        <end position="429"/>
    </location>
</feature>
<dbReference type="Proteomes" id="UP000494165">
    <property type="component" value="Unassembled WGS sequence"/>
</dbReference>
<dbReference type="GO" id="GO:0008519">
    <property type="term" value="F:ammonium channel activity"/>
    <property type="evidence" value="ECO:0007669"/>
    <property type="project" value="InterPro"/>
</dbReference>
<dbReference type="GO" id="GO:0005886">
    <property type="term" value="C:plasma membrane"/>
    <property type="evidence" value="ECO:0007669"/>
    <property type="project" value="TreeGrafter"/>
</dbReference>
<dbReference type="GO" id="GO:0097272">
    <property type="term" value="P:ammonium homeostasis"/>
    <property type="evidence" value="ECO:0007669"/>
    <property type="project" value="TreeGrafter"/>
</dbReference>
<dbReference type="PROSITE" id="PS01219">
    <property type="entry name" value="AMMONIUM_TRANSP"/>
    <property type="match status" value="1"/>
</dbReference>
<dbReference type="PANTHER" id="PTHR11730">
    <property type="entry name" value="AMMONIUM TRANSPORTER"/>
    <property type="match status" value="1"/>
</dbReference>
<keyword evidence="5 8" id="KW-1133">Transmembrane helix</keyword>
<evidence type="ECO:0000259" key="9">
    <source>
        <dbReference type="Pfam" id="PF00909"/>
    </source>
</evidence>
<dbReference type="InterPro" id="IPR024041">
    <property type="entry name" value="NH4_transpt_AmtB-like_dom"/>
</dbReference>
<evidence type="ECO:0000256" key="7">
    <source>
        <dbReference type="ARBA" id="ARBA00023177"/>
    </source>
</evidence>
<dbReference type="InterPro" id="IPR029020">
    <property type="entry name" value="Ammonium/urea_transptr"/>
</dbReference>
<name>A0A8S1CY18_9INSE</name>
<organism evidence="10 11">
    <name type="scientific">Cloeon dipterum</name>
    <dbReference type="NCBI Taxonomy" id="197152"/>
    <lineage>
        <taxon>Eukaryota</taxon>
        <taxon>Metazoa</taxon>
        <taxon>Ecdysozoa</taxon>
        <taxon>Arthropoda</taxon>
        <taxon>Hexapoda</taxon>
        <taxon>Insecta</taxon>
        <taxon>Pterygota</taxon>
        <taxon>Palaeoptera</taxon>
        <taxon>Ephemeroptera</taxon>
        <taxon>Pisciforma</taxon>
        <taxon>Baetidae</taxon>
        <taxon>Cloeon</taxon>
    </lineage>
</organism>
<dbReference type="Gene3D" id="1.10.3430.10">
    <property type="entry name" value="Ammonium transporter AmtB like domains"/>
    <property type="match status" value="1"/>
</dbReference>
<keyword evidence="11" id="KW-1185">Reference proteome</keyword>
<feature type="transmembrane region" description="Helical" evidence="8">
    <location>
        <begin position="180"/>
        <end position="201"/>
    </location>
</feature>
<feature type="transmembrane region" description="Helical" evidence="8">
    <location>
        <begin position="345"/>
        <end position="362"/>
    </location>
</feature>
<gene>
    <name evidence="10" type="ORF">CLODIP_2_CD04911</name>
</gene>
<comment type="similarity">
    <text evidence="2">Belongs to the ammonia transporter channel (TC 1.A.11.2) family.</text>
</comment>
<dbReference type="AlphaFoldDB" id="A0A8S1CY18"/>
<sequence length="482" mass="51623">MDEEFAFNSTVFHLMNESALLRSRLNDMGTQVDKFFTSIMAIVVIILHTGFGFLEVGSVRSKNATSVVMKNMLDLLLGAFGYWIVGYTLAYGRGSAFLGMYPYIAGHKLGQEAQFANWFLQFSYAITSSSIISGVIVERCTFLAYLVYSVFTTAVTYPVVSHWAWSPEGWLGLLGFKDFAGSGVVHLCGGSCAVVACVLIGPRQGRYPKKADAEFDGHSTPAVAMGGMVLFVGFLAFNCASLLHISQPGDGELVAKVIVNTVLSGSGGVIGGLLASRLGLLGGDKYWSYLHTLNVGLFGMVSVCANCDAVDIWAAWVIALCGGIIYSGIVRLLEKLEVDDPLNAIAVHFGGGLWGLLASSVLREEALQDNEKAGRFLAYNCIGALAIVAWSMAVTAVIFGSLRYAGVLRPSEQDECVGMDLATHHEPAYAFTPADVGLYQHHEDKAEEQEPLASVSGAAALRHKNVEGDLTDPFLAMTGCSI</sequence>
<dbReference type="Pfam" id="PF00909">
    <property type="entry name" value="Ammonium_transp"/>
    <property type="match status" value="1"/>
</dbReference>
<dbReference type="PANTHER" id="PTHR11730:SF6">
    <property type="entry name" value="AMMONIUM TRANSPORTER"/>
    <property type="match status" value="1"/>
</dbReference>
<feature type="transmembrane region" description="Helical" evidence="8">
    <location>
        <begin position="312"/>
        <end position="333"/>
    </location>
</feature>